<gene>
    <name evidence="10" type="ORF">Msi02_52760</name>
</gene>
<feature type="transmembrane region" description="Helical" evidence="8">
    <location>
        <begin position="14"/>
        <end position="37"/>
    </location>
</feature>
<keyword evidence="4 8" id="KW-0812">Transmembrane</keyword>
<feature type="transmembrane region" description="Helical" evidence="8">
    <location>
        <begin position="285"/>
        <end position="304"/>
    </location>
</feature>
<dbReference type="InterPro" id="IPR036259">
    <property type="entry name" value="MFS_trans_sf"/>
</dbReference>
<feature type="domain" description="Major facilitator superfamily (MFS) profile" evidence="9">
    <location>
        <begin position="13"/>
        <end position="400"/>
    </location>
</feature>
<evidence type="ECO:0000259" key="9">
    <source>
        <dbReference type="PROSITE" id="PS50850"/>
    </source>
</evidence>
<reference evidence="10 11" key="1">
    <citation type="submission" date="2021-01" db="EMBL/GenBank/DDBJ databases">
        <title>Whole genome shotgun sequence of Microbispora siamensis NBRC 104113.</title>
        <authorList>
            <person name="Komaki H."/>
            <person name="Tamura T."/>
        </authorList>
    </citation>
    <scope>NUCLEOTIDE SEQUENCE [LARGE SCALE GENOMIC DNA]</scope>
    <source>
        <strain evidence="10 11">NBRC 104113</strain>
    </source>
</reference>
<feature type="transmembrane region" description="Helical" evidence="8">
    <location>
        <begin position="143"/>
        <end position="163"/>
    </location>
</feature>
<dbReference type="InterPro" id="IPR020846">
    <property type="entry name" value="MFS_dom"/>
</dbReference>
<evidence type="ECO:0000256" key="8">
    <source>
        <dbReference type="SAM" id="Phobius"/>
    </source>
</evidence>
<accession>A0ABQ4GSP3</accession>
<feature type="region of interest" description="Disordered" evidence="7">
    <location>
        <begin position="414"/>
        <end position="434"/>
    </location>
</feature>
<feature type="transmembrane region" description="Helical" evidence="8">
    <location>
        <begin position="256"/>
        <end position="273"/>
    </location>
</feature>
<keyword evidence="11" id="KW-1185">Reference proteome</keyword>
<dbReference type="PROSITE" id="PS50850">
    <property type="entry name" value="MFS"/>
    <property type="match status" value="1"/>
</dbReference>
<feature type="transmembrane region" description="Helical" evidence="8">
    <location>
        <begin position="310"/>
        <end position="336"/>
    </location>
</feature>
<dbReference type="Proteomes" id="UP000660454">
    <property type="component" value="Unassembled WGS sequence"/>
</dbReference>
<evidence type="ECO:0000313" key="10">
    <source>
        <dbReference type="EMBL" id="GIH64459.1"/>
    </source>
</evidence>
<keyword evidence="2" id="KW-0813">Transport</keyword>
<name>A0ABQ4GSP3_9ACTN</name>
<dbReference type="PANTHER" id="PTHR23517">
    <property type="entry name" value="RESISTANCE PROTEIN MDTM, PUTATIVE-RELATED-RELATED"/>
    <property type="match status" value="1"/>
</dbReference>
<proteinExistence type="predicted"/>
<evidence type="ECO:0000256" key="4">
    <source>
        <dbReference type="ARBA" id="ARBA00022692"/>
    </source>
</evidence>
<feature type="transmembrane region" description="Helical" evidence="8">
    <location>
        <begin position="49"/>
        <end position="68"/>
    </location>
</feature>
<comment type="caution">
    <text evidence="10">The sequence shown here is derived from an EMBL/GenBank/DDBJ whole genome shotgun (WGS) entry which is preliminary data.</text>
</comment>
<feature type="transmembrane region" description="Helical" evidence="8">
    <location>
        <begin position="216"/>
        <end position="236"/>
    </location>
</feature>
<evidence type="ECO:0000256" key="1">
    <source>
        <dbReference type="ARBA" id="ARBA00004651"/>
    </source>
</evidence>
<dbReference type="EMBL" id="BOOF01000032">
    <property type="protein sequence ID" value="GIH64459.1"/>
    <property type="molecule type" value="Genomic_DNA"/>
</dbReference>
<feature type="transmembrane region" description="Helical" evidence="8">
    <location>
        <begin position="80"/>
        <end position="102"/>
    </location>
</feature>
<sequence>MSLRRMVPGLPRQAWWILTGDAVSAFGSGLTLPFFLVYLHNVRGIELGLAGPILSVIAVAGLVGNPLGGLLTDRIGPRQAAVAGLVVAAAGTVGMAGVRSAWQGLVAAVVYGLGVAVTLPSFQALIGICVPRERRSQIFAVQYVMMNAGFSAGGLLAAVLVSASARSFVTLYLLDAATFLAFAALIARSPGGRVPGVRSPAPGERGGYRELLSDRLLLRICVLVVAVFSCGYAQYYSAYPVYAMEEGRLDAAALRLTFLANTGTVIVAQFLVLRLLRSRRRTRAFALSAVLMAAAWTAVLWAAAAGGAAGMAGFAIAMALFAVGETLMAPTVPAIVNDLAPDAARGRYNGVYSLATTLGSIAGPAVAGIALSAGLGAALFAAMALALGLVAVQALRLERHLPDAVNLVAADDRAAGERHEAGAGKREKAGAGNE</sequence>
<feature type="transmembrane region" description="Helical" evidence="8">
    <location>
        <begin position="169"/>
        <end position="187"/>
    </location>
</feature>
<organism evidence="10 11">
    <name type="scientific">Microbispora siamensis</name>
    <dbReference type="NCBI Taxonomy" id="564413"/>
    <lineage>
        <taxon>Bacteria</taxon>
        <taxon>Bacillati</taxon>
        <taxon>Actinomycetota</taxon>
        <taxon>Actinomycetes</taxon>
        <taxon>Streptosporangiales</taxon>
        <taxon>Streptosporangiaceae</taxon>
        <taxon>Microbispora</taxon>
    </lineage>
</organism>
<dbReference type="Gene3D" id="1.20.1250.20">
    <property type="entry name" value="MFS general substrate transporter like domains"/>
    <property type="match status" value="1"/>
</dbReference>
<evidence type="ECO:0000256" key="2">
    <source>
        <dbReference type="ARBA" id="ARBA00022448"/>
    </source>
</evidence>
<evidence type="ECO:0000256" key="3">
    <source>
        <dbReference type="ARBA" id="ARBA00022475"/>
    </source>
</evidence>
<keyword evidence="6 8" id="KW-0472">Membrane</keyword>
<evidence type="ECO:0000256" key="5">
    <source>
        <dbReference type="ARBA" id="ARBA00022989"/>
    </source>
</evidence>
<protein>
    <submittedName>
        <fullName evidence="10">MFS transporter</fullName>
    </submittedName>
</protein>
<dbReference type="RefSeq" id="WP_079316848.1">
    <property type="nucleotide sequence ID" value="NZ_BOOF01000032.1"/>
</dbReference>
<dbReference type="Pfam" id="PF07690">
    <property type="entry name" value="MFS_1"/>
    <property type="match status" value="1"/>
</dbReference>
<feature type="transmembrane region" description="Helical" evidence="8">
    <location>
        <begin position="348"/>
        <end position="367"/>
    </location>
</feature>
<feature type="transmembrane region" description="Helical" evidence="8">
    <location>
        <begin position="373"/>
        <end position="392"/>
    </location>
</feature>
<feature type="transmembrane region" description="Helical" evidence="8">
    <location>
        <begin position="108"/>
        <end position="131"/>
    </location>
</feature>
<dbReference type="SUPFAM" id="SSF103473">
    <property type="entry name" value="MFS general substrate transporter"/>
    <property type="match status" value="1"/>
</dbReference>
<evidence type="ECO:0000256" key="7">
    <source>
        <dbReference type="SAM" id="MobiDB-lite"/>
    </source>
</evidence>
<keyword evidence="5 8" id="KW-1133">Transmembrane helix</keyword>
<keyword evidence="3" id="KW-1003">Cell membrane</keyword>
<comment type="subcellular location">
    <subcellularLocation>
        <location evidence="1">Cell membrane</location>
        <topology evidence="1">Multi-pass membrane protein</topology>
    </subcellularLocation>
</comment>
<dbReference type="InterPro" id="IPR011701">
    <property type="entry name" value="MFS"/>
</dbReference>
<dbReference type="PANTHER" id="PTHR23517:SF2">
    <property type="entry name" value="MULTIDRUG RESISTANCE PROTEIN MDTH"/>
    <property type="match status" value="1"/>
</dbReference>
<dbReference type="InterPro" id="IPR050171">
    <property type="entry name" value="MFS_Transporters"/>
</dbReference>
<evidence type="ECO:0000256" key="6">
    <source>
        <dbReference type="ARBA" id="ARBA00023136"/>
    </source>
</evidence>
<evidence type="ECO:0000313" key="11">
    <source>
        <dbReference type="Proteomes" id="UP000660454"/>
    </source>
</evidence>